<evidence type="ECO:0000313" key="1">
    <source>
        <dbReference type="EMBL" id="TJZ45392.1"/>
    </source>
</evidence>
<reference evidence="1 2" key="1">
    <citation type="submission" date="2019-04" db="EMBL/GenBank/DDBJ databases">
        <title>Streptomyces piniterrae sp. nov., a heliquinomycin-producing actinomycete isolated from rhizosphere soil of Pinus yunnanensis.</title>
        <authorList>
            <person name="Zhuang X."/>
            <person name="Zhao J."/>
        </authorList>
    </citation>
    <scope>NUCLEOTIDE SEQUENCE [LARGE SCALE GENOMIC DNA]</scope>
    <source>
        <strain evidence="2">jys28</strain>
    </source>
</reference>
<dbReference type="RefSeq" id="WP_136743134.1">
    <property type="nucleotide sequence ID" value="NZ_SUMB01000011.1"/>
</dbReference>
<organism evidence="1 2">
    <name type="scientific">Streptomyces piniterrae</name>
    <dbReference type="NCBI Taxonomy" id="2571125"/>
    <lineage>
        <taxon>Bacteria</taxon>
        <taxon>Bacillati</taxon>
        <taxon>Actinomycetota</taxon>
        <taxon>Actinomycetes</taxon>
        <taxon>Kitasatosporales</taxon>
        <taxon>Streptomycetaceae</taxon>
        <taxon>Streptomyces</taxon>
    </lineage>
</organism>
<dbReference type="AlphaFoldDB" id="A0A4U0MXN8"/>
<accession>A0A4U0MXN8</accession>
<dbReference type="EMBL" id="SUMB01000011">
    <property type="protein sequence ID" value="TJZ45392.1"/>
    <property type="molecule type" value="Genomic_DNA"/>
</dbReference>
<sequence>MRKHSAWIFELLLRLLLPARGRHRTAGSLPVVVHEEAPTLVVPPVPVGRPGLLRGEDTALIRPYVLTPEELQERRLQRGRRRALWLAVHGIDAGPRWIHGVEVAA</sequence>
<dbReference type="Proteomes" id="UP000308697">
    <property type="component" value="Unassembled WGS sequence"/>
</dbReference>
<keyword evidence="2" id="KW-1185">Reference proteome</keyword>
<gene>
    <name evidence="1" type="ORF">FCH28_29120</name>
</gene>
<evidence type="ECO:0000313" key="2">
    <source>
        <dbReference type="Proteomes" id="UP000308697"/>
    </source>
</evidence>
<comment type="caution">
    <text evidence="1">The sequence shown here is derived from an EMBL/GenBank/DDBJ whole genome shotgun (WGS) entry which is preliminary data.</text>
</comment>
<proteinExistence type="predicted"/>
<protein>
    <submittedName>
        <fullName evidence="1">Uncharacterized protein</fullName>
    </submittedName>
</protein>
<name>A0A4U0MXN8_9ACTN</name>